<dbReference type="KEGG" id="mcn:Mcup_0656"/>
<dbReference type="Pfam" id="PF22700">
    <property type="entry name" value="MVD-like_N"/>
    <property type="match status" value="1"/>
</dbReference>
<dbReference type="InterPro" id="IPR020568">
    <property type="entry name" value="Ribosomal_Su5_D2-typ_SF"/>
</dbReference>
<evidence type="ECO:0000259" key="10">
    <source>
        <dbReference type="Pfam" id="PF22700"/>
    </source>
</evidence>
<dbReference type="HOGENOM" id="CLU_040369_0_0_2"/>
<dbReference type="Proteomes" id="UP000007812">
    <property type="component" value="Chromosome"/>
</dbReference>
<evidence type="ECO:0000259" key="9">
    <source>
        <dbReference type="Pfam" id="PF18376"/>
    </source>
</evidence>
<dbReference type="InterPro" id="IPR053859">
    <property type="entry name" value="MVD-like_N"/>
</dbReference>
<dbReference type="AlphaFoldDB" id="F4G1E8"/>
<accession>F4G1E8</accession>
<organism evidence="11 12">
    <name type="scientific">Metallosphaera cuprina (strain Ar-4)</name>
    <dbReference type="NCBI Taxonomy" id="1006006"/>
    <lineage>
        <taxon>Archaea</taxon>
        <taxon>Thermoproteota</taxon>
        <taxon>Thermoprotei</taxon>
        <taxon>Sulfolobales</taxon>
        <taxon>Sulfolobaceae</taxon>
        <taxon>Metallosphaera</taxon>
    </lineage>
</organism>
<dbReference type="EC" id="4.1.1.33" evidence="2 8"/>
<name>F4G1E8_METCR</name>
<dbReference type="PANTHER" id="PTHR10977:SF3">
    <property type="entry name" value="DIPHOSPHOMEVALONATE DECARBOXYLASE"/>
    <property type="match status" value="1"/>
</dbReference>
<dbReference type="GO" id="GO:0005524">
    <property type="term" value="F:ATP binding"/>
    <property type="evidence" value="ECO:0007669"/>
    <property type="project" value="UniProtKB-KW"/>
</dbReference>
<dbReference type="PIRSF" id="PIRSF015950">
    <property type="entry name" value="Mev_P_decrbx"/>
    <property type="match status" value="1"/>
</dbReference>
<evidence type="ECO:0000256" key="1">
    <source>
        <dbReference type="ARBA" id="ARBA00008831"/>
    </source>
</evidence>
<evidence type="ECO:0000256" key="2">
    <source>
        <dbReference type="ARBA" id="ARBA00012296"/>
    </source>
</evidence>
<keyword evidence="12" id="KW-1185">Reference proteome</keyword>
<dbReference type="EMBL" id="CP002656">
    <property type="protein sequence ID" value="AEB94761.1"/>
    <property type="molecule type" value="Genomic_DNA"/>
</dbReference>
<evidence type="ECO:0000256" key="5">
    <source>
        <dbReference type="ARBA" id="ARBA00022840"/>
    </source>
</evidence>
<dbReference type="InterPro" id="IPR005935">
    <property type="entry name" value="Mev_decarb"/>
</dbReference>
<dbReference type="GO" id="GO:0019287">
    <property type="term" value="P:isopentenyl diphosphate biosynthetic process, mevalonate pathway"/>
    <property type="evidence" value="ECO:0007669"/>
    <property type="project" value="UniProtKB-UniRule"/>
</dbReference>
<dbReference type="RefSeq" id="WP_013737259.1">
    <property type="nucleotide sequence ID" value="NC_015435.1"/>
</dbReference>
<evidence type="ECO:0000313" key="11">
    <source>
        <dbReference type="EMBL" id="AEB94761.1"/>
    </source>
</evidence>
<dbReference type="SUPFAM" id="SSF54211">
    <property type="entry name" value="Ribosomal protein S5 domain 2-like"/>
    <property type="match status" value="1"/>
</dbReference>
<dbReference type="STRING" id="1006006.Mcup_0656"/>
<sequence>MRIEAEAVAPANIAVVKYWGKRNKQLNLPLNDSLSITLESLQVRSKVTFDENLNHDEIFVNGERLSDYETREYAGRVLEIIRKLYGKRVFARIESTSNFPSSAGLASSAAGIAALTFASNAALNLGLDDKELSKIARVGSGSACRSMFGGFVRWNKGESDEGDDSFCEQVFGPDHWPNLVDVIGIFKEEKKKVSSRSGMESSVASSSLLKCRLRFVEETFDDIIKAIRDRDVNSFFHLTMRHSNSMHAIILDSWPSMSYLNDKSFVVMDWVHEFGKAAYTFDAGPNPHILVLEENVQEVVNFLEGLGAKVIVSKIGKGPSLVRSET</sequence>
<dbReference type="InterPro" id="IPR041431">
    <property type="entry name" value="Mvd1_C"/>
</dbReference>
<comment type="similarity">
    <text evidence="1">Belongs to the diphosphomevalonate decarboxylase family.</text>
</comment>
<keyword evidence="5" id="KW-0067">ATP-binding</keyword>
<dbReference type="Gene3D" id="3.30.230.10">
    <property type="match status" value="1"/>
</dbReference>
<dbReference type="NCBIfam" id="TIGR01240">
    <property type="entry name" value="mevDPdecarb"/>
    <property type="match status" value="1"/>
</dbReference>
<dbReference type="FunFam" id="3.30.230.10:FF:000072">
    <property type="entry name" value="Diphosphomevalonate decarboxylase"/>
    <property type="match status" value="1"/>
</dbReference>
<protein>
    <recommendedName>
        <fullName evidence="2 8">Diphosphomevalonate decarboxylase</fullName>
        <ecNumber evidence="2 8">4.1.1.33</ecNumber>
    </recommendedName>
</protein>
<keyword evidence="3" id="KW-0444">Lipid biosynthesis</keyword>
<dbReference type="InterPro" id="IPR014721">
    <property type="entry name" value="Ribsml_uS5_D2-typ_fold_subgr"/>
</dbReference>
<keyword evidence="6" id="KW-0443">Lipid metabolism</keyword>
<dbReference type="InterPro" id="IPR029765">
    <property type="entry name" value="Mev_diP_decarb"/>
</dbReference>
<evidence type="ECO:0000313" key="12">
    <source>
        <dbReference type="Proteomes" id="UP000007812"/>
    </source>
</evidence>
<dbReference type="PANTHER" id="PTHR10977">
    <property type="entry name" value="DIPHOSPHOMEVALONATE DECARBOXYLASE"/>
    <property type="match status" value="1"/>
</dbReference>
<dbReference type="GO" id="GO:0004163">
    <property type="term" value="F:diphosphomevalonate decarboxylase activity"/>
    <property type="evidence" value="ECO:0007669"/>
    <property type="project" value="UniProtKB-UniRule"/>
</dbReference>
<feature type="domain" description="Mvd1 C-terminal" evidence="9">
    <location>
        <begin position="182"/>
        <end position="304"/>
    </location>
</feature>
<gene>
    <name evidence="11" type="ordered locus">Mcup_0656</name>
</gene>
<reference evidence="11 12" key="1">
    <citation type="journal article" date="2011" name="J. Bacteriol.">
        <title>Complete genome sequence of Metallosphaera cuprina, a metal sulfide-oxidizing archaeon from a hot spring.</title>
        <authorList>
            <person name="Liu L.J."/>
            <person name="You X.Y."/>
            <person name="Zheng H."/>
            <person name="Wang S."/>
            <person name="Jiang C.Y."/>
            <person name="Liu S.J."/>
        </authorList>
    </citation>
    <scope>NUCLEOTIDE SEQUENCE [LARGE SCALE GENOMIC DNA]</scope>
    <source>
        <strain evidence="11 12">Ar-4</strain>
    </source>
</reference>
<dbReference type="Gene3D" id="3.30.70.890">
    <property type="entry name" value="GHMP kinase, C-terminal domain"/>
    <property type="match status" value="1"/>
</dbReference>
<evidence type="ECO:0000256" key="8">
    <source>
        <dbReference type="NCBIfam" id="TIGR01240"/>
    </source>
</evidence>
<evidence type="ECO:0000256" key="6">
    <source>
        <dbReference type="ARBA" id="ARBA00023098"/>
    </source>
</evidence>
<dbReference type="GO" id="GO:0005829">
    <property type="term" value="C:cytosol"/>
    <property type="evidence" value="ECO:0007669"/>
    <property type="project" value="InterPro"/>
</dbReference>
<dbReference type="GeneID" id="10492847"/>
<evidence type="ECO:0000256" key="3">
    <source>
        <dbReference type="ARBA" id="ARBA00022516"/>
    </source>
</evidence>
<evidence type="ECO:0000256" key="7">
    <source>
        <dbReference type="ARBA" id="ARBA00023239"/>
    </source>
</evidence>
<dbReference type="Pfam" id="PF18376">
    <property type="entry name" value="MDD_C"/>
    <property type="match status" value="1"/>
</dbReference>
<dbReference type="InterPro" id="IPR036554">
    <property type="entry name" value="GHMP_kinase_C_sf"/>
</dbReference>
<keyword evidence="4" id="KW-0547">Nucleotide-binding</keyword>
<dbReference type="PATRIC" id="fig|1006006.8.peg.657"/>
<dbReference type="SUPFAM" id="SSF55060">
    <property type="entry name" value="GHMP Kinase, C-terminal domain"/>
    <property type="match status" value="1"/>
</dbReference>
<dbReference type="eggNOG" id="arCOG02937">
    <property type="taxonomic scope" value="Archaea"/>
</dbReference>
<feature type="domain" description="Diphosphomevalonate decarboxylase-like N-terminal" evidence="10">
    <location>
        <begin position="9"/>
        <end position="166"/>
    </location>
</feature>
<proteinExistence type="inferred from homology"/>
<dbReference type="OrthoDB" id="275333at2157"/>
<keyword evidence="7" id="KW-0456">Lyase</keyword>
<evidence type="ECO:0000256" key="4">
    <source>
        <dbReference type="ARBA" id="ARBA00022741"/>
    </source>
</evidence>